<dbReference type="AlphaFoldDB" id="A0A8B6FYB8"/>
<gene>
    <name evidence="3" type="ORF">MGAL_10B052421</name>
</gene>
<feature type="region of interest" description="Disordered" evidence="2">
    <location>
        <begin position="146"/>
        <end position="175"/>
    </location>
</feature>
<dbReference type="Proteomes" id="UP000596742">
    <property type="component" value="Unassembled WGS sequence"/>
</dbReference>
<reference evidence="3" key="1">
    <citation type="submission" date="2018-11" db="EMBL/GenBank/DDBJ databases">
        <authorList>
            <person name="Alioto T."/>
            <person name="Alioto T."/>
        </authorList>
    </citation>
    <scope>NUCLEOTIDE SEQUENCE</scope>
</reference>
<dbReference type="EMBL" id="UYJE01007606">
    <property type="protein sequence ID" value="VDI56429.1"/>
    <property type="molecule type" value="Genomic_DNA"/>
</dbReference>
<protein>
    <submittedName>
        <fullName evidence="3">Uncharacterized protein</fullName>
    </submittedName>
</protein>
<feature type="region of interest" description="Disordered" evidence="2">
    <location>
        <begin position="1"/>
        <end position="95"/>
    </location>
</feature>
<feature type="compositionally biased region" description="Basic and acidic residues" evidence="2">
    <location>
        <begin position="162"/>
        <end position="175"/>
    </location>
</feature>
<dbReference type="OrthoDB" id="8799554at2759"/>
<evidence type="ECO:0000313" key="4">
    <source>
        <dbReference type="Proteomes" id="UP000596742"/>
    </source>
</evidence>
<evidence type="ECO:0000313" key="3">
    <source>
        <dbReference type="EMBL" id="VDI56429.1"/>
    </source>
</evidence>
<comment type="caution">
    <text evidence="3">The sequence shown here is derived from an EMBL/GenBank/DDBJ whole genome shotgun (WGS) entry which is preliminary data.</text>
</comment>
<keyword evidence="1" id="KW-0175">Coiled coil</keyword>
<feature type="compositionally biased region" description="Low complexity" evidence="2">
    <location>
        <begin position="69"/>
        <end position="83"/>
    </location>
</feature>
<proteinExistence type="predicted"/>
<evidence type="ECO:0000256" key="1">
    <source>
        <dbReference type="SAM" id="Coils"/>
    </source>
</evidence>
<feature type="coiled-coil region" evidence="1">
    <location>
        <begin position="229"/>
        <end position="310"/>
    </location>
</feature>
<accession>A0A8B6FYB8</accession>
<evidence type="ECO:0000256" key="2">
    <source>
        <dbReference type="SAM" id="MobiDB-lite"/>
    </source>
</evidence>
<keyword evidence="4" id="KW-1185">Reference proteome</keyword>
<organism evidence="3 4">
    <name type="scientific">Mytilus galloprovincialis</name>
    <name type="common">Mediterranean mussel</name>
    <dbReference type="NCBI Taxonomy" id="29158"/>
    <lineage>
        <taxon>Eukaryota</taxon>
        <taxon>Metazoa</taxon>
        <taxon>Spiralia</taxon>
        <taxon>Lophotrochozoa</taxon>
        <taxon>Mollusca</taxon>
        <taxon>Bivalvia</taxon>
        <taxon>Autobranchia</taxon>
        <taxon>Pteriomorphia</taxon>
        <taxon>Mytilida</taxon>
        <taxon>Mytiloidea</taxon>
        <taxon>Mytilidae</taxon>
        <taxon>Mytilinae</taxon>
        <taxon>Mytilus</taxon>
    </lineage>
</organism>
<name>A0A8B6FYB8_MYTGA</name>
<sequence length="326" mass="37459">MATKTTRNVSGRGGVRPLGSIKHNTGNDRIPKLPSFTKSAEKSKMENVGIHGNAMNVPPPKAKEDVKPKTQSAKSDSSSSTKSVENMVDKKELQEAKAREKDLLKKIAELQKIIEELKEQIIEKDQTINGLENQLREQEQTYKDKLDEEKQLHSNTKNSLESLRKELEASKEENKRIAKRNEELLNKFKNEMDEKLKDITDLKDKELALRDEKLNRLKKQMADALKGNSWERQQQLEELTKELARLQEECDTLRMKLKSFKSKGSCSNCSKLSLKNEELQKDNKEKEKLVKDLKGLLTKFESQLKQQEQLMLLVEDSKGIKSTKLK</sequence>